<feature type="transmembrane region" description="Helical" evidence="1">
    <location>
        <begin position="359"/>
        <end position="380"/>
    </location>
</feature>
<dbReference type="AlphaFoldDB" id="A0A7W4JX33"/>
<keyword evidence="1" id="KW-0812">Transmembrane</keyword>
<comment type="caution">
    <text evidence="2">The sequence shown here is derived from an EMBL/GenBank/DDBJ whole genome shotgun (WGS) entry which is preliminary data.</text>
</comment>
<accession>A0A7W4JX33</accession>
<gene>
    <name evidence="2" type="ORF">HLH44_01830</name>
</gene>
<reference evidence="2 3" key="1">
    <citation type="submission" date="2020-04" db="EMBL/GenBank/DDBJ databases">
        <title>Description of novel Gluconacetobacter.</title>
        <authorList>
            <person name="Sombolestani A."/>
        </authorList>
    </citation>
    <scope>NUCLEOTIDE SEQUENCE [LARGE SCALE GENOMIC DNA]</scope>
    <source>
        <strain evidence="2 3">LMG 22058</strain>
    </source>
</reference>
<organism evidence="2 3">
    <name type="scientific">Gluconacetobacter dulcium</name>
    <dbReference type="NCBI Taxonomy" id="2729096"/>
    <lineage>
        <taxon>Bacteria</taxon>
        <taxon>Pseudomonadati</taxon>
        <taxon>Pseudomonadota</taxon>
        <taxon>Alphaproteobacteria</taxon>
        <taxon>Acetobacterales</taxon>
        <taxon>Acetobacteraceae</taxon>
        <taxon>Gluconacetobacter</taxon>
    </lineage>
</organism>
<protein>
    <submittedName>
        <fullName evidence="2">PepSY domain-containing protein</fullName>
    </submittedName>
</protein>
<sequence length="407" mass="45385">MTARHRNRPRDRTMKAPTLRHWFLVHKWTSLVSTLFLLLICVTGLPLIFREEISDWLDTSQPYAQVAPGTPTQPIETVLASARRHDPDQIVVSAFVDDDAPRIVIGMAPSWPAYNQDPRIAHFLKFDVHTGILLRDSTAFSGARGGFLPLMLHVHTDLFTGLPGNLFMGLMSLFLAAAILSGIVLYRPFMMRLPFGTLRRDRGTRMAWLDLHNLLGIVLAAWMGVVGLTGTLNELSTPLFAVWQASDVQAMLRAWRGRPPVAAADRTSLDAAFRAAQAALPDRRVISAIFPGSRMGTPYHYVIWTKGNTPLTARLFTPVLVDARTGRVTAIVPMPWYLRALEISRPLHFGDYGAMPLKIIWAMLDLGTIMVLISGLILWVGKHRLPAQPRLRALRRIPDDKTTTATG</sequence>
<proteinExistence type="predicted"/>
<dbReference type="Pfam" id="PF03929">
    <property type="entry name" value="PepSY_TM"/>
    <property type="match status" value="1"/>
</dbReference>
<keyword evidence="1" id="KW-0472">Membrane</keyword>
<feature type="transmembrane region" description="Helical" evidence="1">
    <location>
        <begin position="21"/>
        <end position="49"/>
    </location>
</feature>
<dbReference type="InterPro" id="IPR005625">
    <property type="entry name" value="PepSY-ass_TM"/>
</dbReference>
<dbReference type="PANTHER" id="PTHR34219:SF3">
    <property type="entry name" value="BLL7967 PROTEIN"/>
    <property type="match status" value="1"/>
</dbReference>
<dbReference type="PANTHER" id="PTHR34219">
    <property type="entry name" value="IRON-REGULATED INNER MEMBRANE PROTEIN-RELATED"/>
    <property type="match status" value="1"/>
</dbReference>
<dbReference type="EMBL" id="JABEQP010000001">
    <property type="protein sequence ID" value="MBB2196215.1"/>
    <property type="molecule type" value="Genomic_DNA"/>
</dbReference>
<feature type="transmembrane region" description="Helical" evidence="1">
    <location>
        <begin position="166"/>
        <end position="186"/>
    </location>
</feature>
<feature type="transmembrane region" description="Helical" evidence="1">
    <location>
        <begin position="207"/>
        <end position="228"/>
    </location>
</feature>
<evidence type="ECO:0000313" key="3">
    <source>
        <dbReference type="Proteomes" id="UP000530320"/>
    </source>
</evidence>
<keyword evidence="1" id="KW-1133">Transmembrane helix</keyword>
<evidence type="ECO:0000256" key="1">
    <source>
        <dbReference type="SAM" id="Phobius"/>
    </source>
</evidence>
<evidence type="ECO:0000313" key="2">
    <source>
        <dbReference type="EMBL" id="MBB2196215.1"/>
    </source>
</evidence>
<name>A0A7W4JX33_9PROT</name>
<dbReference type="Proteomes" id="UP000530320">
    <property type="component" value="Unassembled WGS sequence"/>
</dbReference>